<dbReference type="GO" id="GO:0008076">
    <property type="term" value="C:voltage-gated potassium channel complex"/>
    <property type="evidence" value="ECO:0007669"/>
    <property type="project" value="InterPro"/>
</dbReference>
<dbReference type="PANTHER" id="PTHR11537">
    <property type="entry name" value="VOLTAGE-GATED POTASSIUM CHANNEL"/>
    <property type="match status" value="1"/>
</dbReference>
<dbReference type="Gene3D" id="1.10.238.10">
    <property type="entry name" value="EF-hand"/>
    <property type="match status" value="1"/>
</dbReference>
<dbReference type="PANTHER" id="PTHR11537:SF254">
    <property type="entry name" value="POTASSIUM VOLTAGE-GATED CHANNEL PROTEIN SHAB"/>
    <property type="match status" value="1"/>
</dbReference>
<accession>A0A0L0DWN1</accession>
<keyword evidence="11" id="KW-0407">Ion channel</keyword>
<dbReference type="SUPFAM" id="SSF47473">
    <property type="entry name" value="EF-hand"/>
    <property type="match status" value="1"/>
</dbReference>
<evidence type="ECO:0000256" key="1">
    <source>
        <dbReference type="ARBA" id="ARBA00004141"/>
    </source>
</evidence>
<evidence type="ECO:0000256" key="4">
    <source>
        <dbReference type="ARBA" id="ARBA00022692"/>
    </source>
</evidence>
<proteinExistence type="predicted"/>
<evidence type="ECO:0000313" key="17">
    <source>
        <dbReference type="Proteomes" id="UP000054408"/>
    </source>
</evidence>
<keyword evidence="14" id="KW-0732">Signal</keyword>
<dbReference type="AlphaFoldDB" id="A0A0L0DWN1"/>
<evidence type="ECO:0000256" key="14">
    <source>
        <dbReference type="SAM" id="SignalP"/>
    </source>
</evidence>
<dbReference type="EMBL" id="GL349510">
    <property type="protein sequence ID" value="KNC55943.1"/>
    <property type="molecule type" value="Genomic_DNA"/>
</dbReference>
<feature type="domain" description="Ion transport" evidence="15">
    <location>
        <begin position="5"/>
        <end position="231"/>
    </location>
</feature>
<keyword evidence="2" id="KW-0813">Transport</keyword>
<dbReference type="RefSeq" id="XP_013752715.1">
    <property type="nucleotide sequence ID" value="XM_013897261.1"/>
</dbReference>
<keyword evidence="4 13" id="KW-0812">Transmembrane</keyword>
<feature type="transmembrane region" description="Helical" evidence="13">
    <location>
        <begin position="31"/>
        <end position="50"/>
    </location>
</feature>
<keyword evidence="7" id="KW-0630">Potassium</keyword>
<evidence type="ECO:0000256" key="8">
    <source>
        <dbReference type="ARBA" id="ARBA00022989"/>
    </source>
</evidence>
<feature type="transmembrane region" description="Helical" evidence="13">
    <location>
        <begin position="200"/>
        <end position="225"/>
    </location>
</feature>
<evidence type="ECO:0000259" key="15">
    <source>
        <dbReference type="Pfam" id="PF00520"/>
    </source>
</evidence>
<dbReference type="GO" id="GO:0005249">
    <property type="term" value="F:voltage-gated potassium channel activity"/>
    <property type="evidence" value="ECO:0007669"/>
    <property type="project" value="InterPro"/>
</dbReference>
<sequence>MVQGAILALIVANLALFVASTDPSWSASSETAFAWIEGCSVIIFTFEYVARVWSIVEANKYAHPLWGRIKFMTKAVSLIDAVAILPWFIGLFVEALTPHDVPITTPIRIFRVLRLLKTEQYGQAFASVKRVVWHNREILSVGLLLSGILLFATATLLWAAEHKDNPGDFGSIPKTLFLAVLMLTGQGIDYSGKNYSTLTLIIIAVTAVVSVAFFAIPAAMLAWAFESEAERLVAVRRERAKAKRRAVELGMTYVEPITDSDSFSSDSSGMLSSSEDGSPEIFALFDDPTSPGLDAAHLGLVLRTFGYDFDAETLEDMLGDVDPFRTGIITYPRLLTLLARRRLRRIQDLGPAAGDEPWRTGGRFSPEDGSRSSLQPLTDVSHAIAVLKALSPADRLQALAAVAAP</sequence>
<dbReference type="OrthoDB" id="43502at2759"/>
<feature type="transmembrane region" description="Helical" evidence="13">
    <location>
        <begin position="138"/>
        <end position="159"/>
    </location>
</feature>
<dbReference type="SUPFAM" id="SSF81324">
    <property type="entry name" value="Voltage-gated potassium channels"/>
    <property type="match status" value="1"/>
</dbReference>
<evidence type="ECO:0000256" key="3">
    <source>
        <dbReference type="ARBA" id="ARBA00022538"/>
    </source>
</evidence>
<evidence type="ECO:0000256" key="10">
    <source>
        <dbReference type="ARBA" id="ARBA00023136"/>
    </source>
</evidence>
<feature type="chain" id="PRO_5005537838" evidence="14">
    <location>
        <begin position="21"/>
        <end position="405"/>
    </location>
</feature>
<dbReference type="GeneID" id="25569382"/>
<reference evidence="16 17" key="1">
    <citation type="submission" date="2010-05" db="EMBL/GenBank/DDBJ databases">
        <title>The Genome Sequence of Thecamonas trahens ATCC 50062.</title>
        <authorList>
            <consortium name="The Broad Institute Genome Sequencing Platform"/>
            <person name="Russ C."/>
            <person name="Cuomo C."/>
            <person name="Shea T."/>
            <person name="Young S.K."/>
            <person name="Zeng Q."/>
            <person name="Koehrsen M."/>
            <person name="Haas B."/>
            <person name="Borodovsky M."/>
            <person name="Guigo R."/>
            <person name="Alvarado L."/>
            <person name="Berlin A."/>
            <person name="Bochicchio J."/>
            <person name="Borenstein D."/>
            <person name="Chapman S."/>
            <person name="Chen Z."/>
            <person name="Freedman E."/>
            <person name="Gellesch M."/>
            <person name="Goldberg J."/>
            <person name="Griggs A."/>
            <person name="Gujja S."/>
            <person name="Heilman E."/>
            <person name="Heiman D."/>
            <person name="Hepburn T."/>
            <person name="Howarth C."/>
            <person name="Jen D."/>
            <person name="Larson L."/>
            <person name="Mehta T."/>
            <person name="Park D."/>
            <person name="Pearson M."/>
            <person name="Roberts A."/>
            <person name="Saif S."/>
            <person name="Shenoy N."/>
            <person name="Sisk P."/>
            <person name="Stolte C."/>
            <person name="Sykes S."/>
            <person name="Thomson T."/>
            <person name="Walk T."/>
            <person name="White J."/>
            <person name="Yandava C."/>
            <person name="Burger G."/>
            <person name="Gray M.W."/>
            <person name="Holland P.W.H."/>
            <person name="King N."/>
            <person name="Lang F.B.F."/>
            <person name="Roger A.J."/>
            <person name="Ruiz-Trillo I."/>
            <person name="Lander E."/>
            <person name="Nusbaum C."/>
        </authorList>
    </citation>
    <scope>NUCLEOTIDE SEQUENCE [LARGE SCALE GENOMIC DNA]</scope>
    <source>
        <strain evidence="16 17">ATCC 50062</strain>
    </source>
</reference>
<gene>
    <name evidence="16" type="ORF">AMSG_11413</name>
</gene>
<feature type="transmembrane region" description="Helical" evidence="13">
    <location>
        <begin position="71"/>
        <end position="93"/>
    </location>
</feature>
<keyword evidence="5" id="KW-0631">Potassium channel</keyword>
<keyword evidence="17" id="KW-1185">Reference proteome</keyword>
<evidence type="ECO:0000313" key="16">
    <source>
        <dbReference type="EMBL" id="KNC55943.1"/>
    </source>
</evidence>
<keyword evidence="6" id="KW-0851">Voltage-gated channel</keyword>
<feature type="region of interest" description="Disordered" evidence="12">
    <location>
        <begin position="351"/>
        <end position="375"/>
    </location>
</feature>
<dbReference type="InterPro" id="IPR011992">
    <property type="entry name" value="EF-hand-dom_pair"/>
</dbReference>
<evidence type="ECO:0000256" key="13">
    <source>
        <dbReference type="SAM" id="Phobius"/>
    </source>
</evidence>
<protein>
    <submittedName>
        <fullName evidence="16">Ion transporter</fullName>
    </submittedName>
</protein>
<organism evidence="16 17">
    <name type="scientific">Thecamonas trahens ATCC 50062</name>
    <dbReference type="NCBI Taxonomy" id="461836"/>
    <lineage>
        <taxon>Eukaryota</taxon>
        <taxon>Apusozoa</taxon>
        <taxon>Apusomonadida</taxon>
        <taxon>Apusomonadidae</taxon>
        <taxon>Thecamonas</taxon>
    </lineage>
</organism>
<evidence type="ECO:0000256" key="9">
    <source>
        <dbReference type="ARBA" id="ARBA00023065"/>
    </source>
</evidence>
<dbReference type="PRINTS" id="PR00169">
    <property type="entry name" value="KCHANNEL"/>
</dbReference>
<evidence type="ECO:0000256" key="2">
    <source>
        <dbReference type="ARBA" id="ARBA00022448"/>
    </source>
</evidence>
<dbReference type="STRING" id="461836.A0A0L0DWN1"/>
<dbReference type="InterPro" id="IPR028325">
    <property type="entry name" value="VG_K_chnl"/>
</dbReference>
<dbReference type="Proteomes" id="UP000054408">
    <property type="component" value="Unassembled WGS sequence"/>
</dbReference>
<evidence type="ECO:0000256" key="12">
    <source>
        <dbReference type="SAM" id="MobiDB-lite"/>
    </source>
</evidence>
<dbReference type="Gene3D" id="1.20.120.350">
    <property type="entry name" value="Voltage-gated potassium channels. Chain C"/>
    <property type="match status" value="1"/>
</dbReference>
<keyword evidence="3" id="KW-0633">Potassium transport</keyword>
<dbReference type="eggNOG" id="KOG1419">
    <property type="taxonomic scope" value="Eukaryota"/>
</dbReference>
<evidence type="ECO:0000256" key="11">
    <source>
        <dbReference type="ARBA" id="ARBA00023303"/>
    </source>
</evidence>
<feature type="signal peptide" evidence="14">
    <location>
        <begin position="1"/>
        <end position="20"/>
    </location>
</feature>
<keyword evidence="10 13" id="KW-0472">Membrane</keyword>
<keyword evidence="8 13" id="KW-1133">Transmembrane helix</keyword>
<keyword evidence="9" id="KW-0406">Ion transport</keyword>
<dbReference type="InterPro" id="IPR027359">
    <property type="entry name" value="Volt_channel_dom_sf"/>
</dbReference>
<dbReference type="Gene3D" id="1.10.287.70">
    <property type="match status" value="1"/>
</dbReference>
<dbReference type="Pfam" id="PF00520">
    <property type="entry name" value="Ion_trans"/>
    <property type="match status" value="1"/>
</dbReference>
<name>A0A0L0DWN1_THETB</name>
<comment type="subcellular location">
    <subcellularLocation>
        <location evidence="1">Membrane</location>
        <topology evidence="1">Multi-pass membrane protein</topology>
    </subcellularLocation>
</comment>
<dbReference type="GO" id="GO:0001508">
    <property type="term" value="P:action potential"/>
    <property type="evidence" value="ECO:0007669"/>
    <property type="project" value="TreeGrafter"/>
</dbReference>
<evidence type="ECO:0000256" key="6">
    <source>
        <dbReference type="ARBA" id="ARBA00022882"/>
    </source>
</evidence>
<evidence type="ECO:0000256" key="5">
    <source>
        <dbReference type="ARBA" id="ARBA00022826"/>
    </source>
</evidence>
<dbReference type="InterPro" id="IPR005821">
    <property type="entry name" value="Ion_trans_dom"/>
</dbReference>
<evidence type="ECO:0000256" key="7">
    <source>
        <dbReference type="ARBA" id="ARBA00022958"/>
    </source>
</evidence>